<organism evidence="2 3">
    <name type="scientific">Lithospermum erythrorhizon</name>
    <name type="common">Purple gromwell</name>
    <name type="synonym">Lithospermum officinale var. erythrorhizon</name>
    <dbReference type="NCBI Taxonomy" id="34254"/>
    <lineage>
        <taxon>Eukaryota</taxon>
        <taxon>Viridiplantae</taxon>
        <taxon>Streptophyta</taxon>
        <taxon>Embryophyta</taxon>
        <taxon>Tracheophyta</taxon>
        <taxon>Spermatophyta</taxon>
        <taxon>Magnoliopsida</taxon>
        <taxon>eudicotyledons</taxon>
        <taxon>Gunneridae</taxon>
        <taxon>Pentapetalae</taxon>
        <taxon>asterids</taxon>
        <taxon>lamiids</taxon>
        <taxon>Boraginales</taxon>
        <taxon>Boraginaceae</taxon>
        <taxon>Boraginoideae</taxon>
        <taxon>Lithospermeae</taxon>
        <taxon>Lithospermum</taxon>
    </lineage>
</organism>
<comment type="caution">
    <text evidence="2">The sequence shown here is derived from an EMBL/GenBank/DDBJ whole genome shotgun (WGS) entry which is preliminary data.</text>
</comment>
<dbReference type="Proteomes" id="UP001454036">
    <property type="component" value="Unassembled WGS sequence"/>
</dbReference>
<accession>A0AAV3RS08</accession>
<dbReference type="GO" id="GO:0006402">
    <property type="term" value="P:mRNA catabolic process"/>
    <property type="evidence" value="ECO:0007669"/>
    <property type="project" value="InterPro"/>
</dbReference>
<keyword evidence="3" id="KW-1185">Reference proteome</keyword>
<dbReference type="InterPro" id="IPR011989">
    <property type="entry name" value="ARM-like"/>
</dbReference>
<dbReference type="Gene3D" id="1.25.10.10">
    <property type="entry name" value="Leucine-rich Repeat Variant"/>
    <property type="match status" value="1"/>
</dbReference>
<protein>
    <submittedName>
        <fullName evidence="2">Uncharacterized protein</fullName>
    </submittedName>
</protein>
<proteinExistence type="predicted"/>
<name>A0AAV3RS08_LITER</name>
<evidence type="ECO:0000256" key="1">
    <source>
        <dbReference type="SAM" id="MobiDB-lite"/>
    </source>
</evidence>
<sequence length="156" mass="17217">MTNLPQPLSMNAAAYGGPRGGGGGGNKDRKMQSAEQLVLDLSNPDLRENALLELSKKRELFPDLAPLLWNSFGTIAALLQGNTVVDDAEVVRKEVLLTRRRSANDGAMERELYDVKNRLTQVETIQKKRGKFLEGIMKFLRCLGRGEAHSESFAST</sequence>
<dbReference type="EMBL" id="BAABME010011917">
    <property type="protein sequence ID" value="GAA0184468.1"/>
    <property type="molecule type" value="Genomic_DNA"/>
</dbReference>
<dbReference type="Pfam" id="PF04078">
    <property type="entry name" value="Rcd1"/>
    <property type="match status" value="1"/>
</dbReference>
<evidence type="ECO:0000313" key="3">
    <source>
        <dbReference type="Proteomes" id="UP001454036"/>
    </source>
</evidence>
<evidence type="ECO:0000313" key="2">
    <source>
        <dbReference type="EMBL" id="GAA0184468.1"/>
    </source>
</evidence>
<feature type="region of interest" description="Disordered" evidence="1">
    <location>
        <begin position="1"/>
        <end position="32"/>
    </location>
</feature>
<dbReference type="PANTHER" id="PTHR12262">
    <property type="entry name" value="CCR4-NOT TRANSCRIPTION COMPLEX SUBUNIT 9"/>
    <property type="match status" value="1"/>
</dbReference>
<gene>
    <name evidence="2" type="ORF">LIER_31756</name>
</gene>
<reference evidence="2 3" key="1">
    <citation type="submission" date="2024-01" db="EMBL/GenBank/DDBJ databases">
        <title>The complete chloroplast genome sequence of Lithospermum erythrorhizon: insights into the phylogenetic relationship among Boraginaceae species and the maternal lineages of purple gromwells.</title>
        <authorList>
            <person name="Okada T."/>
            <person name="Watanabe K."/>
        </authorList>
    </citation>
    <scope>NUCLEOTIDE SEQUENCE [LARGE SCALE GENOMIC DNA]</scope>
</reference>
<dbReference type="AlphaFoldDB" id="A0AAV3RS08"/>
<dbReference type="GO" id="GO:0030014">
    <property type="term" value="C:CCR4-NOT complex"/>
    <property type="evidence" value="ECO:0007669"/>
    <property type="project" value="InterPro"/>
</dbReference>
<dbReference type="InterPro" id="IPR007216">
    <property type="entry name" value="CNOT9"/>
</dbReference>